<dbReference type="RefSeq" id="XP_013393140.1">
    <property type="nucleotide sequence ID" value="XM_013537686.1"/>
</dbReference>
<dbReference type="Pfam" id="PF18119">
    <property type="entry name" value="RIG-I_C"/>
    <property type="match status" value="1"/>
</dbReference>
<dbReference type="PANTHER" id="PTHR14074">
    <property type="entry name" value="HELICASE WITH DEATH DOMAIN-RELATED"/>
    <property type="match status" value="1"/>
</dbReference>
<dbReference type="GeneID" id="106160913"/>
<feature type="domain" description="Helicase ATP-binding" evidence="1">
    <location>
        <begin position="58"/>
        <end position="239"/>
    </location>
</feature>
<keyword evidence="3" id="KW-0347">Helicase</keyword>
<dbReference type="SUPFAM" id="SSF52540">
    <property type="entry name" value="P-loop containing nucleoside triphosphate hydrolases"/>
    <property type="match status" value="1"/>
</dbReference>
<dbReference type="Gene3D" id="1.20.1320.30">
    <property type="match status" value="1"/>
</dbReference>
<name>A0A1S3I4E9_LINAN</name>
<dbReference type="GO" id="GO:0004386">
    <property type="term" value="F:helicase activity"/>
    <property type="evidence" value="ECO:0007669"/>
    <property type="project" value="UniProtKB-KW"/>
</dbReference>
<accession>A0A1S3I4E9</accession>
<evidence type="ECO:0000313" key="2">
    <source>
        <dbReference type="Proteomes" id="UP000085678"/>
    </source>
</evidence>
<sequence>MAQAAFIGSEPVVEAAGEMTERNEGIIRQASVPLEHLVQDGVPTKEKFSLRKYQRELADEARKGTNTIICAPTGSGKTLTAAYISRIRRSQVLKNGQKFKAVFIVCIRNLIQQQKDAFQTIFPPQDKIVGAISQTSDNLKTCLLNNDIVMLTAQILVNDIKEGDVKITDFDLMIMDECHHTDLDHPYNMIMRLYMTEKKNREQRGASTECLPQIIGLSASLGTGKGNDPLQHYYRVCANLDCFTISHVRNPVNERELLCINPKPKTDQIKLVQPRSSDDPFILMVKQMMEASEKEVSFPMELSKKFDKGSQGYENWVIENRNEAERQALRIPEMRNTMITCRFLRDLNSALMLYDDLRGKDALEFLTKKIMYDDRSIHSE</sequence>
<dbReference type="InterPro" id="IPR006935">
    <property type="entry name" value="Helicase/UvrB_N"/>
</dbReference>
<gene>
    <name evidence="3" type="primary">LOC106160913</name>
</gene>
<organism evidence="2 3">
    <name type="scientific">Lingula anatina</name>
    <name type="common">Brachiopod</name>
    <name type="synonym">Lingula unguis</name>
    <dbReference type="NCBI Taxonomy" id="7574"/>
    <lineage>
        <taxon>Eukaryota</taxon>
        <taxon>Metazoa</taxon>
        <taxon>Spiralia</taxon>
        <taxon>Lophotrochozoa</taxon>
        <taxon>Brachiopoda</taxon>
        <taxon>Linguliformea</taxon>
        <taxon>Lingulata</taxon>
        <taxon>Lingulida</taxon>
        <taxon>Linguloidea</taxon>
        <taxon>Lingulidae</taxon>
        <taxon>Lingula</taxon>
    </lineage>
</organism>
<evidence type="ECO:0000313" key="3">
    <source>
        <dbReference type="RefSeq" id="XP_013393140.1"/>
    </source>
</evidence>
<dbReference type="GO" id="GO:0016787">
    <property type="term" value="F:hydrolase activity"/>
    <property type="evidence" value="ECO:0007669"/>
    <property type="project" value="InterPro"/>
</dbReference>
<evidence type="ECO:0000259" key="1">
    <source>
        <dbReference type="PROSITE" id="PS51192"/>
    </source>
</evidence>
<dbReference type="InterPro" id="IPR051363">
    <property type="entry name" value="RLR_Helicase"/>
</dbReference>
<dbReference type="InterPro" id="IPR014001">
    <property type="entry name" value="Helicase_ATP-bd"/>
</dbReference>
<keyword evidence="3" id="KW-0378">Hydrolase</keyword>
<protein>
    <submittedName>
        <fullName evidence="3">Probable ATP-dependent RNA helicase DDX58</fullName>
    </submittedName>
</protein>
<dbReference type="SMART" id="SM00487">
    <property type="entry name" value="DEXDc"/>
    <property type="match status" value="1"/>
</dbReference>
<dbReference type="Gene3D" id="3.40.50.300">
    <property type="entry name" value="P-loop containing nucleotide triphosphate hydrolases"/>
    <property type="match status" value="1"/>
</dbReference>
<dbReference type="GO" id="GO:0005737">
    <property type="term" value="C:cytoplasm"/>
    <property type="evidence" value="ECO:0007669"/>
    <property type="project" value="TreeGrafter"/>
</dbReference>
<keyword evidence="3" id="KW-0547">Nucleotide-binding</keyword>
<dbReference type="KEGG" id="lak:106160913"/>
<dbReference type="PROSITE" id="PS51192">
    <property type="entry name" value="HELICASE_ATP_BIND_1"/>
    <property type="match status" value="1"/>
</dbReference>
<dbReference type="Pfam" id="PF04851">
    <property type="entry name" value="ResIII"/>
    <property type="match status" value="1"/>
</dbReference>
<reference evidence="3" key="1">
    <citation type="submission" date="2025-08" db="UniProtKB">
        <authorList>
            <consortium name="RefSeq"/>
        </authorList>
    </citation>
    <scope>IDENTIFICATION</scope>
    <source>
        <tissue evidence="3">Gonads</tissue>
    </source>
</reference>
<dbReference type="OrthoDB" id="6150506at2759"/>
<dbReference type="InterPro" id="IPR027417">
    <property type="entry name" value="P-loop_NTPase"/>
</dbReference>
<dbReference type="PANTHER" id="PTHR14074:SF36">
    <property type="entry name" value="RNA HELICASE"/>
    <property type="match status" value="1"/>
</dbReference>
<dbReference type="InterPro" id="IPR041204">
    <property type="entry name" value="RIG-I-like_C"/>
</dbReference>
<keyword evidence="3" id="KW-0067">ATP-binding</keyword>
<dbReference type="Proteomes" id="UP000085678">
    <property type="component" value="Unplaced"/>
</dbReference>
<dbReference type="GO" id="GO:0003677">
    <property type="term" value="F:DNA binding"/>
    <property type="evidence" value="ECO:0007669"/>
    <property type="project" value="InterPro"/>
</dbReference>
<dbReference type="STRING" id="7574.A0A1S3I4E9"/>
<feature type="non-terminal residue" evidence="3">
    <location>
        <position position="380"/>
    </location>
</feature>
<proteinExistence type="predicted"/>
<keyword evidence="2" id="KW-1185">Reference proteome</keyword>
<dbReference type="GO" id="GO:0005524">
    <property type="term" value="F:ATP binding"/>
    <property type="evidence" value="ECO:0007669"/>
    <property type="project" value="InterPro"/>
</dbReference>
<dbReference type="InParanoid" id="A0A1S3I4E9"/>
<dbReference type="AlphaFoldDB" id="A0A1S3I4E9"/>